<keyword evidence="2" id="KW-1185">Reference proteome</keyword>
<dbReference type="STRING" id="67801.A0A1B0BWY3"/>
<reference evidence="2" key="1">
    <citation type="submission" date="2015-01" db="EMBL/GenBank/DDBJ databases">
        <authorList>
            <person name="Aksoy S."/>
            <person name="Warren W."/>
            <person name="Wilson R.K."/>
        </authorList>
    </citation>
    <scope>NUCLEOTIDE SEQUENCE [LARGE SCALE GENOMIC DNA]</scope>
    <source>
        <strain evidence="2">IAEA</strain>
    </source>
</reference>
<dbReference type="VEuPathDB" id="VectorBase:GPPI043036"/>
<dbReference type="EMBL" id="JXJN01022005">
    <property type="status" value="NOT_ANNOTATED_CDS"/>
    <property type="molecule type" value="Genomic_DNA"/>
</dbReference>
<evidence type="ECO:0000313" key="2">
    <source>
        <dbReference type="Proteomes" id="UP000092460"/>
    </source>
</evidence>
<dbReference type="EnsemblMetazoa" id="GPPI043036-RA">
    <property type="protein sequence ID" value="GPPI043036-PA"/>
    <property type="gene ID" value="GPPI043036"/>
</dbReference>
<reference evidence="1" key="2">
    <citation type="submission" date="2020-05" db="UniProtKB">
        <authorList>
            <consortium name="EnsemblMetazoa"/>
        </authorList>
    </citation>
    <scope>IDENTIFICATION</scope>
    <source>
        <strain evidence="1">IAEA</strain>
    </source>
</reference>
<organism evidence="1 2">
    <name type="scientific">Glossina palpalis gambiensis</name>
    <dbReference type="NCBI Taxonomy" id="67801"/>
    <lineage>
        <taxon>Eukaryota</taxon>
        <taxon>Metazoa</taxon>
        <taxon>Ecdysozoa</taxon>
        <taxon>Arthropoda</taxon>
        <taxon>Hexapoda</taxon>
        <taxon>Insecta</taxon>
        <taxon>Pterygota</taxon>
        <taxon>Neoptera</taxon>
        <taxon>Endopterygota</taxon>
        <taxon>Diptera</taxon>
        <taxon>Brachycera</taxon>
        <taxon>Muscomorpha</taxon>
        <taxon>Hippoboscoidea</taxon>
        <taxon>Glossinidae</taxon>
        <taxon>Glossina</taxon>
    </lineage>
</organism>
<evidence type="ECO:0000313" key="1">
    <source>
        <dbReference type="EnsemblMetazoa" id="GPPI043036-PA"/>
    </source>
</evidence>
<dbReference type="AlphaFoldDB" id="A0A1B0BWY3"/>
<dbReference type="Proteomes" id="UP000092460">
    <property type="component" value="Unassembled WGS sequence"/>
</dbReference>
<accession>A0A1B0BWY3</accession>
<name>A0A1B0BWY3_9MUSC</name>
<protein>
    <submittedName>
        <fullName evidence="1">Uncharacterized protein</fullName>
    </submittedName>
</protein>
<proteinExistence type="predicted"/>
<sequence length="159" mass="18529">MNLDVCLQITNVCLQNSAIILFNCQAKLSETSEEACVRNLYAIHRRWQELQEELPEDKLNSLIIKYLDEVSCQDILEKYKWVYPPKLISPFKTTRSFLASSFNVALMIKNLFITILRNNVKSIETDPTTNYKVVEVNDLRNLQTLEYVQSNTDTDAIYR</sequence>